<feature type="transmembrane region" description="Helical" evidence="9">
    <location>
        <begin position="125"/>
        <end position="143"/>
    </location>
</feature>
<evidence type="ECO:0000256" key="9">
    <source>
        <dbReference type="SAM" id="Phobius"/>
    </source>
</evidence>
<evidence type="ECO:0000256" key="7">
    <source>
        <dbReference type="ARBA" id="ARBA00023098"/>
    </source>
</evidence>
<protein>
    <recommendedName>
        <fullName evidence="10">Sphingomyelin synthase-like domain-containing protein</fullName>
    </recommendedName>
</protein>
<dbReference type="PANTHER" id="PTHR21290:SF4">
    <property type="entry name" value="SPHINGOMYELIN SYNTHASE-RELATED 2"/>
    <property type="match status" value="1"/>
</dbReference>
<dbReference type="CDD" id="cd01610">
    <property type="entry name" value="PAP2_like"/>
    <property type="match status" value="1"/>
</dbReference>
<dbReference type="GO" id="GO:0000139">
    <property type="term" value="C:Golgi membrane"/>
    <property type="evidence" value="ECO:0007669"/>
    <property type="project" value="TreeGrafter"/>
</dbReference>
<dbReference type="InterPro" id="IPR045221">
    <property type="entry name" value="Sphingomyelin_synth-like"/>
</dbReference>
<gene>
    <name evidence="11" type="ORF">CAUJ_LOCUS10335</name>
</gene>
<dbReference type="Pfam" id="PF14360">
    <property type="entry name" value="PAP2_C"/>
    <property type="match status" value="1"/>
</dbReference>
<organism evidence="11 12">
    <name type="scientific">Caenorhabditis auriculariae</name>
    <dbReference type="NCBI Taxonomy" id="2777116"/>
    <lineage>
        <taxon>Eukaryota</taxon>
        <taxon>Metazoa</taxon>
        <taxon>Ecdysozoa</taxon>
        <taxon>Nematoda</taxon>
        <taxon>Chromadorea</taxon>
        <taxon>Rhabditida</taxon>
        <taxon>Rhabditina</taxon>
        <taxon>Rhabditomorpha</taxon>
        <taxon>Rhabditoidea</taxon>
        <taxon>Rhabditidae</taxon>
        <taxon>Peloderinae</taxon>
        <taxon>Caenorhabditis</taxon>
    </lineage>
</organism>
<keyword evidence="8 9" id="KW-0472">Membrane</keyword>
<keyword evidence="4 9" id="KW-0812">Transmembrane</keyword>
<feature type="domain" description="Sphingomyelin synthase-like" evidence="10">
    <location>
        <begin position="187"/>
        <end position="258"/>
    </location>
</feature>
<evidence type="ECO:0000256" key="5">
    <source>
        <dbReference type="ARBA" id="ARBA00022919"/>
    </source>
</evidence>
<comment type="similarity">
    <text evidence="2">Belongs to the sphingomyelin synthase family.</text>
</comment>
<dbReference type="EMBL" id="CAJGYM010000044">
    <property type="protein sequence ID" value="CAD6194416.1"/>
    <property type="molecule type" value="Genomic_DNA"/>
</dbReference>
<dbReference type="PANTHER" id="PTHR21290">
    <property type="entry name" value="SPHINGOMYELIN SYNTHETASE"/>
    <property type="match status" value="1"/>
</dbReference>
<evidence type="ECO:0000256" key="8">
    <source>
        <dbReference type="ARBA" id="ARBA00023136"/>
    </source>
</evidence>
<dbReference type="AlphaFoldDB" id="A0A8S1HCG9"/>
<evidence type="ECO:0000256" key="2">
    <source>
        <dbReference type="ARBA" id="ARBA00005441"/>
    </source>
</evidence>
<keyword evidence="12" id="KW-1185">Reference proteome</keyword>
<dbReference type="OrthoDB" id="422827at2759"/>
<evidence type="ECO:0000313" key="11">
    <source>
        <dbReference type="EMBL" id="CAD6194416.1"/>
    </source>
</evidence>
<evidence type="ECO:0000256" key="6">
    <source>
        <dbReference type="ARBA" id="ARBA00022989"/>
    </source>
</evidence>
<dbReference type="GO" id="GO:0033188">
    <property type="term" value="F:sphingomyelin synthase activity"/>
    <property type="evidence" value="ECO:0007669"/>
    <property type="project" value="TreeGrafter"/>
</dbReference>
<dbReference type="GO" id="GO:0005789">
    <property type="term" value="C:endoplasmic reticulum membrane"/>
    <property type="evidence" value="ECO:0007669"/>
    <property type="project" value="TreeGrafter"/>
</dbReference>
<evidence type="ECO:0000256" key="3">
    <source>
        <dbReference type="ARBA" id="ARBA00022679"/>
    </source>
</evidence>
<evidence type="ECO:0000259" key="10">
    <source>
        <dbReference type="Pfam" id="PF14360"/>
    </source>
</evidence>
<evidence type="ECO:0000256" key="1">
    <source>
        <dbReference type="ARBA" id="ARBA00004141"/>
    </source>
</evidence>
<name>A0A8S1HCG9_9PELO</name>
<accession>A0A8S1HCG9</accession>
<proteinExistence type="inferred from homology"/>
<keyword evidence="3" id="KW-0808">Transferase</keyword>
<dbReference type="Proteomes" id="UP000835052">
    <property type="component" value="Unassembled WGS sequence"/>
</dbReference>
<evidence type="ECO:0000256" key="4">
    <source>
        <dbReference type="ARBA" id="ARBA00022692"/>
    </source>
</evidence>
<comment type="caution">
    <text evidence="11">The sequence shown here is derived from an EMBL/GenBank/DDBJ whole genome shotgun (WGS) entry which is preliminary data.</text>
</comment>
<keyword evidence="5" id="KW-0746">Sphingolipid metabolism</keyword>
<keyword evidence="7" id="KW-0443">Lipid metabolism</keyword>
<dbReference type="GO" id="GO:0006686">
    <property type="term" value="P:sphingomyelin biosynthetic process"/>
    <property type="evidence" value="ECO:0007669"/>
    <property type="project" value="TreeGrafter"/>
</dbReference>
<dbReference type="InterPro" id="IPR025749">
    <property type="entry name" value="Sphingomyelin_synth-like_dom"/>
</dbReference>
<dbReference type="GO" id="GO:0047493">
    <property type="term" value="F:ceramide cholinephosphotransferase activity"/>
    <property type="evidence" value="ECO:0007669"/>
    <property type="project" value="TreeGrafter"/>
</dbReference>
<keyword evidence="6 9" id="KW-1133">Transmembrane helix</keyword>
<dbReference type="GO" id="GO:0046513">
    <property type="term" value="P:ceramide biosynthetic process"/>
    <property type="evidence" value="ECO:0007669"/>
    <property type="project" value="TreeGrafter"/>
</dbReference>
<evidence type="ECO:0000313" key="12">
    <source>
        <dbReference type="Proteomes" id="UP000835052"/>
    </source>
</evidence>
<sequence>MSPKLEQERLLHGYEFASDDRMFEKEKNDGILPTTMGKPYQVRRWPTIAALLFVGLGWFLNEVSLAWIHERVPRNVDPLPDFWFSWFPEIRGAIRITEYIMMILIVNAFVIMIGHQHRWIVMRRTFFCIALSYCFRAFCITIFQVPVPSVNTYCAPKLNSSLDLVAGRVARMFWSAGIEQLRPRELCGDLIVSGHTLTIFTSFMCFKTYAPKKLKPLVYLYNLLAVMAIVAILMARKHYMIDVVLGYTVSTRIFMEYHSLATSFHENTMDKNLLSWSFWSWVVPFMERDAPPPHVFHNHIEWPSNCPKKIRRRIA</sequence>
<dbReference type="GO" id="GO:0005886">
    <property type="term" value="C:plasma membrane"/>
    <property type="evidence" value="ECO:0007669"/>
    <property type="project" value="TreeGrafter"/>
</dbReference>
<feature type="transmembrane region" description="Helical" evidence="9">
    <location>
        <begin position="48"/>
        <end position="68"/>
    </location>
</feature>
<feature type="transmembrane region" description="Helical" evidence="9">
    <location>
        <begin position="92"/>
        <end position="113"/>
    </location>
</feature>
<reference evidence="11" key="1">
    <citation type="submission" date="2020-10" db="EMBL/GenBank/DDBJ databases">
        <authorList>
            <person name="Kikuchi T."/>
        </authorList>
    </citation>
    <scope>NUCLEOTIDE SEQUENCE</scope>
    <source>
        <strain evidence="11">NKZ352</strain>
    </source>
</reference>
<comment type="subcellular location">
    <subcellularLocation>
        <location evidence="1">Membrane</location>
        <topology evidence="1">Multi-pass membrane protein</topology>
    </subcellularLocation>
</comment>
<feature type="transmembrane region" description="Helical" evidence="9">
    <location>
        <begin position="217"/>
        <end position="235"/>
    </location>
</feature>